<evidence type="ECO:0000256" key="2">
    <source>
        <dbReference type="ARBA" id="ARBA00023054"/>
    </source>
</evidence>
<evidence type="ECO:0000256" key="3">
    <source>
        <dbReference type="SAM" id="MobiDB-lite"/>
    </source>
</evidence>
<dbReference type="Proteomes" id="UP001148018">
    <property type="component" value="Unassembled WGS sequence"/>
</dbReference>
<evidence type="ECO:0000256" key="1">
    <source>
        <dbReference type="ARBA" id="ARBA00022553"/>
    </source>
</evidence>
<feature type="compositionally biased region" description="Basic and acidic residues" evidence="3">
    <location>
        <begin position="183"/>
        <end position="202"/>
    </location>
</feature>
<dbReference type="Pfam" id="PF15266">
    <property type="entry name" value="DUF4594"/>
    <property type="match status" value="1"/>
</dbReference>
<feature type="compositionally biased region" description="Acidic residues" evidence="3">
    <location>
        <begin position="309"/>
        <end position="336"/>
    </location>
</feature>
<feature type="region of interest" description="Disordered" evidence="3">
    <location>
        <begin position="88"/>
        <end position="520"/>
    </location>
</feature>
<feature type="compositionally biased region" description="Basic and acidic residues" evidence="3">
    <location>
        <begin position="499"/>
        <end position="509"/>
    </location>
</feature>
<proteinExistence type="predicted"/>
<sequence>MAKRDPERDMDLDKKIEALRRKNAALIRSSFWFIGCVQEVEEDKKMAKEDVIVPPGRQGKANDLTITFSKSTGESRVVVTKPCVVGSPGVKGQQVAASGRAGEGPLPVAGRPRKKQLTVTMAGSKGKRVVSERVEPGEPGDNVRGPDRAKHAPPASSKRDASGTQQCDLPPACTDLTVPTSPEEQKEYMCWKRERERIDRERVARHKNAKGQWRRAWDVDKTESMFSDKSLPEKERGPTSRGGRNARRGQARSHLQDSQGPTRDRVKDKGSKKVPVVSSKAQGKERLTGRARRWDAGEAGEPTQTSDTTLEEFLEELDALTEPEDKEEGDNDDDDSEDRKDTNRPKGTPSPEVFQSGDAPSGSASKRPDMSSGSSVCVSTAGGERPRGEDAAAVSSPRGTEKRVRFSEELIKGTTCATATQASPPPALRPTREAREASSPSRRTQRESAVPQEDIRSPPPEPNEGPEAVVRQPVSSPVEPGEKDHDPPPAEHSIASRQESSERPTEHAKSNIGNRNTEELIDTGLSVLSLESRDACSTDATNTHKARENGKIV</sequence>
<dbReference type="OrthoDB" id="10058133at2759"/>
<dbReference type="PANTHER" id="PTHR15635:SF10">
    <property type="entry name" value="COILED-COIL DOMAIN-CONTAINING PROTEIN 9B"/>
    <property type="match status" value="1"/>
</dbReference>
<reference evidence="4" key="1">
    <citation type="submission" date="2022-07" db="EMBL/GenBank/DDBJ databases">
        <title>Chromosome-level genome of Muraenolepis orangiensis.</title>
        <authorList>
            <person name="Kim J."/>
        </authorList>
    </citation>
    <scope>NUCLEOTIDE SEQUENCE</scope>
    <source>
        <strain evidence="4">KU_S4_2022</strain>
        <tissue evidence="4">Muscle</tissue>
    </source>
</reference>
<evidence type="ECO:0008006" key="6">
    <source>
        <dbReference type="Google" id="ProtNLM"/>
    </source>
</evidence>
<keyword evidence="2" id="KW-0175">Coiled coil</keyword>
<feature type="region of interest" description="Disordered" evidence="3">
    <location>
        <begin position="532"/>
        <end position="553"/>
    </location>
</feature>
<feature type="compositionally biased region" description="Basic residues" evidence="3">
    <location>
        <begin position="203"/>
        <end position="213"/>
    </location>
</feature>
<feature type="compositionally biased region" description="Basic and acidic residues" evidence="3">
    <location>
        <begin position="480"/>
        <end position="489"/>
    </location>
</feature>
<evidence type="ECO:0000313" key="4">
    <source>
        <dbReference type="EMBL" id="KAJ3613877.1"/>
    </source>
</evidence>
<feature type="compositionally biased region" description="Basic and acidic residues" evidence="3">
    <location>
        <begin position="282"/>
        <end position="296"/>
    </location>
</feature>
<keyword evidence="5" id="KW-1185">Reference proteome</keyword>
<dbReference type="AlphaFoldDB" id="A0A9Q0EZM0"/>
<accession>A0A9Q0EZM0</accession>
<dbReference type="EMBL" id="JANIIK010000035">
    <property type="protein sequence ID" value="KAJ3613877.1"/>
    <property type="molecule type" value="Genomic_DNA"/>
</dbReference>
<evidence type="ECO:0000313" key="5">
    <source>
        <dbReference type="Proteomes" id="UP001148018"/>
    </source>
</evidence>
<keyword evidence="1" id="KW-0597">Phosphoprotein</keyword>
<feature type="compositionally biased region" description="Basic and acidic residues" evidence="3">
    <location>
        <begin position="262"/>
        <end position="271"/>
    </location>
</feature>
<feature type="compositionally biased region" description="Basic and acidic residues" evidence="3">
    <location>
        <begin position="399"/>
        <end position="411"/>
    </location>
</feature>
<gene>
    <name evidence="4" type="ORF">NHX12_020121</name>
</gene>
<organism evidence="4 5">
    <name type="scientific">Muraenolepis orangiensis</name>
    <name type="common">Patagonian moray cod</name>
    <dbReference type="NCBI Taxonomy" id="630683"/>
    <lineage>
        <taxon>Eukaryota</taxon>
        <taxon>Metazoa</taxon>
        <taxon>Chordata</taxon>
        <taxon>Craniata</taxon>
        <taxon>Vertebrata</taxon>
        <taxon>Euteleostomi</taxon>
        <taxon>Actinopterygii</taxon>
        <taxon>Neopterygii</taxon>
        <taxon>Teleostei</taxon>
        <taxon>Neoteleostei</taxon>
        <taxon>Acanthomorphata</taxon>
        <taxon>Zeiogadaria</taxon>
        <taxon>Gadariae</taxon>
        <taxon>Gadiformes</taxon>
        <taxon>Muraenolepidoidei</taxon>
        <taxon>Muraenolepididae</taxon>
        <taxon>Muraenolepis</taxon>
    </lineage>
</organism>
<protein>
    <recommendedName>
        <fullName evidence="6">Coiled-coil domain-containing protein 9B</fullName>
    </recommendedName>
</protein>
<name>A0A9Q0EZM0_9TELE</name>
<comment type="caution">
    <text evidence="4">The sequence shown here is derived from an EMBL/GenBank/DDBJ whole genome shotgun (WGS) entry which is preliminary data.</text>
</comment>
<dbReference type="PANTHER" id="PTHR15635">
    <property type="entry name" value="COILED-COIL DOMAIN CONTAINING PROTEIN 9"/>
    <property type="match status" value="1"/>
</dbReference>
<dbReference type="InterPro" id="IPR029336">
    <property type="entry name" value="DUF4594"/>
</dbReference>